<dbReference type="AlphaFoldDB" id="A0A402AN78"/>
<dbReference type="InterPro" id="IPR005467">
    <property type="entry name" value="His_kinase_dom"/>
</dbReference>
<dbReference type="Gene3D" id="3.30.565.10">
    <property type="entry name" value="Histidine kinase-like ATPase, C-terminal domain"/>
    <property type="match status" value="1"/>
</dbReference>
<comment type="caution">
    <text evidence="7">The sequence shown here is derived from an EMBL/GenBank/DDBJ whole genome shotgun (WGS) entry which is preliminary data.</text>
</comment>
<dbReference type="EC" id="2.7.13.3" evidence="2"/>
<dbReference type="SUPFAM" id="SSF55874">
    <property type="entry name" value="ATPase domain of HSP90 chaperone/DNA topoisomerase II/histidine kinase"/>
    <property type="match status" value="1"/>
</dbReference>
<sequence length="82" mass="9213">MNPEHFDHIFERFYRIHNTASQHYAGIGLGLYVARAIIDRHGGHIWLENNQGTGCTFHVILPIVPPPDQPSEAAPRSDAVLE</sequence>
<evidence type="ECO:0000313" key="8">
    <source>
        <dbReference type="Proteomes" id="UP000287188"/>
    </source>
</evidence>
<dbReference type="PANTHER" id="PTHR43547">
    <property type="entry name" value="TWO-COMPONENT HISTIDINE KINASE"/>
    <property type="match status" value="1"/>
</dbReference>
<dbReference type="CDD" id="cd00075">
    <property type="entry name" value="HATPase"/>
    <property type="match status" value="1"/>
</dbReference>
<dbReference type="InterPro" id="IPR003594">
    <property type="entry name" value="HATPase_dom"/>
</dbReference>
<dbReference type="PROSITE" id="PS50109">
    <property type="entry name" value="HIS_KIN"/>
    <property type="match status" value="1"/>
</dbReference>
<dbReference type="InterPro" id="IPR036890">
    <property type="entry name" value="HATPase_C_sf"/>
</dbReference>
<dbReference type="PRINTS" id="PR00344">
    <property type="entry name" value="BCTRLSENSOR"/>
</dbReference>
<keyword evidence="5" id="KW-0902">Two-component regulatory system</keyword>
<keyword evidence="3" id="KW-0597">Phosphoprotein</keyword>
<gene>
    <name evidence="7" type="ORF">KDK_42300</name>
</gene>
<evidence type="ECO:0000256" key="3">
    <source>
        <dbReference type="ARBA" id="ARBA00022553"/>
    </source>
</evidence>
<dbReference type="PANTHER" id="PTHR43547:SF2">
    <property type="entry name" value="HYBRID SIGNAL TRANSDUCTION HISTIDINE KINASE C"/>
    <property type="match status" value="1"/>
</dbReference>
<reference evidence="8" key="1">
    <citation type="submission" date="2018-12" db="EMBL/GenBank/DDBJ databases">
        <title>Tengunoibacter tsumagoiensis gen. nov., sp. nov., Dictyobacter kobayashii sp. nov., D. alpinus sp. nov., and D. joshuensis sp. nov. and description of Dictyobacteraceae fam. nov. within the order Ktedonobacterales isolated from Tengu-no-mugimeshi.</title>
        <authorList>
            <person name="Wang C.M."/>
            <person name="Zheng Y."/>
            <person name="Sakai Y."/>
            <person name="Toyoda A."/>
            <person name="Minakuchi Y."/>
            <person name="Abe K."/>
            <person name="Yokota A."/>
            <person name="Yabe S."/>
        </authorList>
    </citation>
    <scope>NUCLEOTIDE SEQUENCE [LARGE SCALE GENOMIC DNA]</scope>
    <source>
        <strain evidence="8">Uno11</strain>
    </source>
</reference>
<evidence type="ECO:0000256" key="4">
    <source>
        <dbReference type="ARBA" id="ARBA00022777"/>
    </source>
</evidence>
<dbReference type="InterPro" id="IPR004358">
    <property type="entry name" value="Sig_transdc_His_kin-like_C"/>
</dbReference>
<evidence type="ECO:0000259" key="6">
    <source>
        <dbReference type="PROSITE" id="PS50109"/>
    </source>
</evidence>
<organism evidence="7 8">
    <name type="scientific">Dictyobacter kobayashii</name>
    <dbReference type="NCBI Taxonomy" id="2014872"/>
    <lineage>
        <taxon>Bacteria</taxon>
        <taxon>Bacillati</taxon>
        <taxon>Chloroflexota</taxon>
        <taxon>Ktedonobacteria</taxon>
        <taxon>Ktedonobacterales</taxon>
        <taxon>Dictyobacteraceae</taxon>
        <taxon>Dictyobacter</taxon>
    </lineage>
</organism>
<keyword evidence="4" id="KW-0808">Transferase</keyword>
<keyword evidence="4" id="KW-0418">Kinase</keyword>
<evidence type="ECO:0000256" key="5">
    <source>
        <dbReference type="ARBA" id="ARBA00023012"/>
    </source>
</evidence>
<dbReference type="Pfam" id="PF02518">
    <property type="entry name" value="HATPase_c"/>
    <property type="match status" value="1"/>
</dbReference>
<dbReference type="EMBL" id="BIFS01000001">
    <property type="protein sequence ID" value="GCE20430.1"/>
    <property type="molecule type" value="Genomic_DNA"/>
</dbReference>
<comment type="catalytic activity">
    <reaction evidence="1">
        <text>ATP + protein L-histidine = ADP + protein N-phospho-L-histidine.</text>
        <dbReference type="EC" id="2.7.13.3"/>
    </reaction>
</comment>
<feature type="domain" description="Histidine kinase" evidence="6">
    <location>
        <begin position="1"/>
        <end position="65"/>
    </location>
</feature>
<evidence type="ECO:0000313" key="7">
    <source>
        <dbReference type="EMBL" id="GCE20430.1"/>
    </source>
</evidence>
<evidence type="ECO:0000256" key="2">
    <source>
        <dbReference type="ARBA" id="ARBA00012438"/>
    </source>
</evidence>
<dbReference type="Proteomes" id="UP000287188">
    <property type="component" value="Unassembled WGS sequence"/>
</dbReference>
<keyword evidence="8" id="KW-1185">Reference proteome</keyword>
<accession>A0A402AN78</accession>
<dbReference type="GO" id="GO:0000155">
    <property type="term" value="F:phosphorelay sensor kinase activity"/>
    <property type="evidence" value="ECO:0007669"/>
    <property type="project" value="TreeGrafter"/>
</dbReference>
<evidence type="ECO:0000256" key="1">
    <source>
        <dbReference type="ARBA" id="ARBA00000085"/>
    </source>
</evidence>
<proteinExistence type="predicted"/>
<protein>
    <recommendedName>
        <fullName evidence="2">histidine kinase</fullName>
        <ecNumber evidence="2">2.7.13.3</ecNumber>
    </recommendedName>
</protein>
<name>A0A402AN78_9CHLR</name>